<dbReference type="KEGG" id="ebi:EbC_pEb17201050"/>
<dbReference type="AlphaFoldDB" id="D8MJW0"/>
<dbReference type="Proteomes" id="UP000008793">
    <property type="component" value="Plasmid pEB170"/>
</dbReference>
<protein>
    <submittedName>
        <fullName evidence="1">Uncharacterized protein</fullName>
    </submittedName>
</protein>
<evidence type="ECO:0000313" key="2">
    <source>
        <dbReference type="Proteomes" id="UP000008793"/>
    </source>
</evidence>
<geneLocation type="plasmid" evidence="1 2">
    <name>pEB170</name>
</geneLocation>
<reference evidence="1 2" key="1">
    <citation type="journal article" date="2010" name="BMC Genomics">
        <title>Genome comparison of the epiphytic bacteria Erwinia billingiae and E. tasmaniensis with the pear pathogen E. pyrifoliae.</title>
        <authorList>
            <person name="Kube M."/>
            <person name="Migdoll A.M."/>
            <person name="Gehring I."/>
            <person name="Heitmann K."/>
            <person name="Mayer Y."/>
            <person name="Kuhl H."/>
            <person name="Knaust F."/>
            <person name="Geider K."/>
            <person name="Reinhardt R."/>
        </authorList>
    </citation>
    <scope>NUCLEOTIDE SEQUENCE [LARGE SCALE GENOMIC DNA]</scope>
    <source>
        <strain evidence="1 2">Eb661</strain>
        <plasmid evidence="1">pEB170</plasmid>
    </source>
</reference>
<name>D8MJW0_ERWBE</name>
<sequence length="47" mass="5505">MAQNSAIFKYVKHYHTINGSISAVKYRVSNIKLSQDYFMLVIKNRNI</sequence>
<gene>
    <name evidence="1" type="ordered locus">EbC_pEb17201050</name>
</gene>
<keyword evidence="1" id="KW-0614">Plasmid</keyword>
<proteinExistence type="predicted"/>
<evidence type="ECO:0000313" key="1">
    <source>
        <dbReference type="EMBL" id="CAX53558.1"/>
    </source>
</evidence>
<organism evidence="2">
    <name type="scientific">Erwinia billingiae (strain Eb661)</name>
    <dbReference type="NCBI Taxonomy" id="634500"/>
    <lineage>
        <taxon>Bacteria</taxon>
        <taxon>Pseudomonadati</taxon>
        <taxon>Pseudomonadota</taxon>
        <taxon>Gammaproteobacteria</taxon>
        <taxon>Enterobacterales</taxon>
        <taxon>Erwiniaceae</taxon>
        <taxon>Erwinia</taxon>
    </lineage>
</organism>
<keyword evidence="2" id="KW-1185">Reference proteome</keyword>
<accession>D8MJW0</accession>
<dbReference type="EMBL" id="FP236830">
    <property type="protein sequence ID" value="CAX53558.1"/>
    <property type="molecule type" value="Genomic_DNA"/>
</dbReference>
<dbReference type="HOGENOM" id="CLU_3167856_0_0_6"/>